<keyword evidence="2" id="KW-0732">Signal</keyword>
<accession>A0A7S4EIN3</accession>
<dbReference type="AlphaFoldDB" id="A0A7S4EIN3"/>
<feature type="chain" id="PRO_5030841454" description="ABC transmembrane type-1 domain-containing protein" evidence="2">
    <location>
        <begin position="19"/>
        <end position="449"/>
    </location>
</feature>
<feature type="signal peptide" evidence="2">
    <location>
        <begin position="1"/>
        <end position="18"/>
    </location>
</feature>
<proteinExistence type="predicted"/>
<feature type="region of interest" description="Disordered" evidence="1">
    <location>
        <begin position="61"/>
        <end position="83"/>
    </location>
</feature>
<dbReference type="EMBL" id="HBIX01010341">
    <property type="protein sequence ID" value="CAE0715064.1"/>
    <property type="molecule type" value="Transcribed_RNA"/>
</dbReference>
<organism evidence="3">
    <name type="scientific">Pseudo-nitzschia australis</name>
    <dbReference type="NCBI Taxonomy" id="44445"/>
    <lineage>
        <taxon>Eukaryota</taxon>
        <taxon>Sar</taxon>
        <taxon>Stramenopiles</taxon>
        <taxon>Ochrophyta</taxon>
        <taxon>Bacillariophyta</taxon>
        <taxon>Bacillariophyceae</taxon>
        <taxon>Bacillariophycidae</taxon>
        <taxon>Bacillariales</taxon>
        <taxon>Bacillariaceae</taxon>
        <taxon>Pseudo-nitzschia</taxon>
    </lineage>
</organism>
<name>A0A7S4EIN3_9STRA</name>
<evidence type="ECO:0008006" key="4">
    <source>
        <dbReference type="Google" id="ProtNLM"/>
    </source>
</evidence>
<gene>
    <name evidence="3" type="ORF">PAUS00366_LOCUS7816</name>
</gene>
<feature type="compositionally biased region" description="Acidic residues" evidence="1">
    <location>
        <begin position="378"/>
        <end position="388"/>
    </location>
</feature>
<evidence type="ECO:0000256" key="1">
    <source>
        <dbReference type="SAM" id="MobiDB-lite"/>
    </source>
</evidence>
<evidence type="ECO:0000313" key="3">
    <source>
        <dbReference type="EMBL" id="CAE0715064.1"/>
    </source>
</evidence>
<protein>
    <recommendedName>
        <fullName evidence="4">ABC transmembrane type-1 domain-containing protein</fullName>
    </recommendedName>
</protein>
<evidence type="ECO:0000256" key="2">
    <source>
        <dbReference type="SAM" id="SignalP"/>
    </source>
</evidence>
<feature type="compositionally biased region" description="Low complexity" evidence="1">
    <location>
        <begin position="73"/>
        <end position="83"/>
    </location>
</feature>
<reference evidence="3" key="1">
    <citation type="submission" date="2021-01" db="EMBL/GenBank/DDBJ databases">
        <authorList>
            <person name="Corre E."/>
            <person name="Pelletier E."/>
            <person name="Niang G."/>
            <person name="Scheremetjew M."/>
            <person name="Finn R."/>
            <person name="Kale V."/>
            <person name="Holt S."/>
            <person name="Cochrane G."/>
            <person name="Meng A."/>
            <person name="Brown T."/>
            <person name="Cohen L."/>
        </authorList>
    </citation>
    <scope>NUCLEOTIDE SEQUENCE</scope>
    <source>
        <strain evidence="3">10249 10 AB</strain>
    </source>
</reference>
<sequence length="449" mass="50127">MKLILGLVAAVMARLVFFVSIHSSNHDTVWVMAAAGSGASGGGMGRRGGVNRKYHRRHYHYHSEEDTSQQPTSRSHSLSHSLLKPTPYGTAIVSEDFFRKRQQRTRELSVFPRGGSKPNFSFSQPSPSSAFVRIVGTIVQVLVSAGKIVLPTIGGAILGVIQFYRALPIDAITAQIGLVYCFLGGYYPTLFSSLQAARYCGLRIMVDALADLTDEATKVVDEIEATDFWDDELTGRELFLRKTNIVLKTVDPVKINEATGALYTTWLGVSTVLQREYARTISLSLTLAEGLERAAEVVLVPALNVLTPNDYRKWVPAVIGWTAKAAAMNVAWRIERVLTASTSAIAGGAMFARSVRNMFRKHREERRRLRAKEKGEKEEDDDSDDEQQQDNPSIGENVLGFAVGGLGFFTQMECQFRNKFSFEVAFPFSLMTWPFDLAERWIQWYITKY</sequence>
<feature type="region of interest" description="Disordered" evidence="1">
    <location>
        <begin position="366"/>
        <end position="394"/>
    </location>
</feature>